<dbReference type="AlphaFoldDB" id="A0A3B0VTJ0"/>
<proteinExistence type="predicted"/>
<organism evidence="1">
    <name type="scientific">hydrothermal vent metagenome</name>
    <dbReference type="NCBI Taxonomy" id="652676"/>
    <lineage>
        <taxon>unclassified sequences</taxon>
        <taxon>metagenomes</taxon>
        <taxon>ecological metagenomes</taxon>
    </lineage>
</organism>
<protein>
    <submittedName>
        <fullName evidence="1">Uncharacterized protein</fullName>
    </submittedName>
</protein>
<gene>
    <name evidence="1" type="ORF">MNBD_CHLOROFLEXI01-4850</name>
</gene>
<reference evidence="1" key="1">
    <citation type="submission" date="2018-06" db="EMBL/GenBank/DDBJ databases">
        <authorList>
            <person name="Zhirakovskaya E."/>
        </authorList>
    </citation>
    <scope>NUCLEOTIDE SEQUENCE</scope>
</reference>
<name>A0A3B0VTJ0_9ZZZZ</name>
<accession>A0A3B0VTJ0</accession>
<evidence type="ECO:0000313" key="1">
    <source>
        <dbReference type="EMBL" id="VAW43453.1"/>
    </source>
</evidence>
<sequence>MGRPRWMTLLAVLVMISFLGHFVADAVCVVLDGAAGEICADGNKSNGRSDTTSPVAADLHGSFDVPSSLSTVSPLALAFSQATATLTYHLYSPPPSSPPPKPLSSIF</sequence>
<dbReference type="EMBL" id="UOEU01001086">
    <property type="protein sequence ID" value="VAW43453.1"/>
    <property type="molecule type" value="Genomic_DNA"/>
</dbReference>